<evidence type="ECO:0000256" key="1">
    <source>
        <dbReference type="ARBA" id="ARBA00004141"/>
    </source>
</evidence>
<evidence type="ECO:0000256" key="2">
    <source>
        <dbReference type="ARBA" id="ARBA00022692"/>
    </source>
</evidence>
<comment type="subcellular location">
    <subcellularLocation>
        <location evidence="1">Membrane</location>
        <topology evidence="1">Multi-pass membrane protein</topology>
    </subcellularLocation>
</comment>
<dbReference type="AlphaFoldDB" id="A0A809SAF9"/>
<dbReference type="RefSeq" id="WP_162085344.1">
    <property type="nucleotide sequence ID" value="NZ_AP021881.1"/>
</dbReference>
<evidence type="ECO:0008006" key="9">
    <source>
        <dbReference type="Google" id="ProtNLM"/>
    </source>
</evidence>
<evidence type="ECO:0000313" key="7">
    <source>
        <dbReference type="EMBL" id="BBP01582.1"/>
    </source>
</evidence>
<evidence type="ECO:0000256" key="5">
    <source>
        <dbReference type="SAM" id="MobiDB-lite"/>
    </source>
</evidence>
<dbReference type="Proteomes" id="UP000463939">
    <property type="component" value="Chromosome"/>
</dbReference>
<proteinExistence type="predicted"/>
<keyword evidence="3 6" id="KW-1133">Transmembrane helix</keyword>
<feature type="transmembrane region" description="Helical" evidence="6">
    <location>
        <begin position="147"/>
        <end position="175"/>
    </location>
</feature>
<reference evidence="8" key="1">
    <citation type="submission" date="2019-11" db="EMBL/GenBank/DDBJ databases">
        <title>Isolation and characterization of a novel species in the genus Sulfuriferula.</title>
        <authorList>
            <person name="Mochizuki J."/>
            <person name="Kojima H."/>
            <person name="Fukui M."/>
        </authorList>
    </citation>
    <scope>NUCLEOTIDE SEQUENCE [LARGE SCALE GENOMIC DNA]</scope>
    <source>
        <strain evidence="8">SGTM</strain>
    </source>
</reference>
<dbReference type="GO" id="GO:0030255">
    <property type="term" value="P:protein secretion by the type IV secretion system"/>
    <property type="evidence" value="ECO:0007669"/>
    <property type="project" value="InterPro"/>
</dbReference>
<keyword evidence="8" id="KW-1185">Reference proteome</keyword>
<feature type="transmembrane region" description="Helical" evidence="6">
    <location>
        <begin position="210"/>
        <end position="235"/>
    </location>
</feature>
<protein>
    <recommendedName>
        <fullName evidence="9">Type IV secretion system protein</fullName>
    </recommendedName>
</protein>
<evidence type="ECO:0000256" key="6">
    <source>
        <dbReference type="SAM" id="Phobius"/>
    </source>
</evidence>
<feature type="transmembrane region" description="Helical" evidence="6">
    <location>
        <begin position="247"/>
        <end position="266"/>
    </location>
</feature>
<feature type="region of interest" description="Disordered" evidence="5">
    <location>
        <begin position="303"/>
        <end position="332"/>
    </location>
</feature>
<gene>
    <name evidence="7" type="ORF">SFSGTM_22900</name>
</gene>
<feature type="transmembrane region" description="Helical" evidence="6">
    <location>
        <begin position="181"/>
        <end position="198"/>
    </location>
</feature>
<feature type="transmembrane region" description="Helical" evidence="6">
    <location>
        <begin position="30"/>
        <end position="54"/>
    </location>
</feature>
<dbReference type="KEGG" id="sniv:SFSGTM_22900"/>
<keyword evidence="2 6" id="KW-0812">Transmembrane</keyword>
<sequence>MTVPAFTPTAPITYIIDQITSLVSAALDGVAGNLITTISPLVSAVFGVYIIFLMFNYMRGATPEPLMDLLALIVKWSLIISFGLNAEAYSSTILPIVTGLGGDLANAVSGGTVSANSLDTLGLAYLKIIDDGFAAASNLGALDKIAGYIFVGLKTIVIVFTLVPFLVAATLAIIVANVGSMIIAALAPIFFSFLLFPATRQYFSSWLNSLISYALNPILIAVVSMVGVGISAALIASDGGGQSLVDIPFSQVFTAGIGNLVLLFLLKQVSSLASALSSGGISAPGAGGLGGLASVIRESGMKSHADAKQLERRPLKNPQAAGGGGSVSRKGG</sequence>
<dbReference type="InterPro" id="IPR007688">
    <property type="entry name" value="Conjugal_tfr_TrbL/VirB6"/>
</dbReference>
<keyword evidence="4 6" id="KW-0472">Membrane</keyword>
<evidence type="ECO:0000256" key="3">
    <source>
        <dbReference type="ARBA" id="ARBA00022989"/>
    </source>
</evidence>
<dbReference type="EMBL" id="AP021881">
    <property type="protein sequence ID" value="BBP01582.1"/>
    <property type="molecule type" value="Genomic_DNA"/>
</dbReference>
<evidence type="ECO:0000256" key="4">
    <source>
        <dbReference type="ARBA" id="ARBA00023136"/>
    </source>
</evidence>
<name>A0A809SAF9_9PROT</name>
<accession>A0A809SAF9</accession>
<evidence type="ECO:0000313" key="8">
    <source>
        <dbReference type="Proteomes" id="UP000463939"/>
    </source>
</evidence>
<organism evidence="7 8">
    <name type="scientific">Sulfuriferula nivalis</name>
    <dbReference type="NCBI Taxonomy" id="2675298"/>
    <lineage>
        <taxon>Bacteria</taxon>
        <taxon>Pseudomonadati</taxon>
        <taxon>Pseudomonadota</taxon>
        <taxon>Betaproteobacteria</taxon>
        <taxon>Nitrosomonadales</taxon>
        <taxon>Sulfuricellaceae</taxon>
        <taxon>Sulfuriferula</taxon>
    </lineage>
</organism>
<feature type="compositionally biased region" description="Basic and acidic residues" evidence="5">
    <location>
        <begin position="303"/>
        <end position="314"/>
    </location>
</feature>
<dbReference type="Pfam" id="PF04610">
    <property type="entry name" value="TrbL"/>
    <property type="match status" value="1"/>
</dbReference>
<dbReference type="GO" id="GO:0016020">
    <property type="term" value="C:membrane"/>
    <property type="evidence" value="ECO:0007669"/>
    <property type="project" value="UniProtKB-SubCell"/>
</dbReference>